<dbReference type="EMBL" id="AKHW03002722">
    <property type="protein sequence ID" value="KYO37416.1"/>
    <property type="molecule type" value="Genomic_DNA"/>
</dbReference>
<organism evidence="1 2">
    <name type="scientific">Alligator mississippiensis</name>
    <name type="common">American alligator</name>
    <dbReference type="NCBI Taxonomy" id="8496"/>
    <lineage>
        <taxon>Eukaryota</taxon>
        <taxon>Metazoa</taxon>
        <taxon>Chordata</taxon>
        <taxon>Craniata</taxon>
        <taxon>Vertebrata</taxon>
        <taxon>Euteleostomi</taxon>
        <taxon>Archelosauria</taxon>
        <taxon>Archosauria</taxon>
        <taxon>Crocodylia</taxon>
        <taxon>Alligatoridae</taxon>
        <taxon>Alligatorinae</taxon>
        <taxon>Alligator</taxon>
    </lineage>
</organism>
<reference evidence="1 2" key="1">
    <citation type="journal article" date="2012" name="Genome Biol.">
        <title>Sequencing three crocodilian genomes to illuminate the evolution of archosaurs and amniotes.</title>
        <authorList>
            <person name="St John J.A."/>
            <person name="Braun E.L."/>
            <person name="Isberg S.R."/>
            <person name="Miles L.G."/>
            <person name="Chong A.Y."/>
            <person name="Gongora J."/>
            <person name="Dalzell P."/>
            <person name="Moran C."/>
            <person name="Bed'hom B."/>
            <person name="Abzhanov A."/>
            <person name="Burgess S.C."/>
            <person name="Cooksey A.M."/>
            <person name="Castoe T.A."/>
            <person name="Crawford N.G."/>
            <person name="Densmore L.D."/>
            <person name="Drew J.C."/>
            <person name="Edwards S.V."/>
            <person name="Faircloth B.C."/>
            <person name="Fujita M.K."/>
            <person name="Greenwold M.J."/>
            <person name="Hoffmann F.G."/>
            <person name="Howard J.M."/>
            <person name="Iguchi T."/>
            <person name="Janes D.E."/>
            <person name="Khan S.Y."/>
            <person name="Kohno S."/>
            <person name="de Koning A.J."/>
            <person name="Lance S.L."/>
            <person name="McCarthy F.M."/>
            <person name="McCormack J.E."/>
            <person name="Merchant M.E."/>
            <person name="Peterson D.G."/>
            <person name="Pollock D.D."/>
            <person name="Pourmand N."/>
            <person name="Raney B.J."/>
            <person name="Roessler K.A."/>
            <person name="Sanford J.R."/>
            <person name="Sawyer R.H."/>
            <person name="Schmidt C.J."/>
            <person name="Triplett E.W."/>
            <person name="Tuberville T.D."/>
            <person name="Venegas-Anaya M."/>
            <person name="Howard J.T."/>
            <person name="Jarvis E.D."/>
            <person name="Guillette L.J.Jr."/>
            <person name="Glenn T.C."/>
            <person name="Green R.E."/>
            <person name="Ray D.A."/>
        </authorList>
    </citation>
    <scope>NUCLEOTIDE SEQUENCE [LARGE SCALE GENOMIC DNA]</scope>
    <source>
        <strain evidence="1">KSC_2009_1</strain>
    </source>
</reference>
<name>A0A151NKT6_ALLMI</name>
<evidence type="ECO:0000313" key="2">
    <source>
        <dbReference type="Proteomes" id="UP000050525"/>
    </source>
</evidence>
<keyword evidence="2" id="KW-1185">Reference proteome</keyword>
<dbReference type="Proteomes" id="UP000050525">
    <property type="component" value="Unassembled WGS sequence"/>
</dbReference>
<evidence type="ECO:0000313" key="1">
    <source>
        <dbReference type="EMBL" id="KYO37416.1"/>
    </source>
</evidence>
<gene>
    <name evidence="1" type="ORF">Y1Q_0017231</name>
</gene>
<dbReference type="AlphaFoldDB" id="A0A151NKT6"/>
<sequence length="186" mass="21219">MPTCLSFLNGPPFDFYFCYSGPTSGCGGEAAGPSEDAGSGMPLPSIGALQMCQQHQKSMQDRTPLLQWLLMVSEEREQCTQAWWEEDLASQDRWWAEDIAWETTWEEAQNQCELLRAWKTGNRPSCLIKPIYLTWRGDKAEPERIRSSRCRWSHCSSQTSAPGQGTTLDHDWKFWIISSEEAVFSL</sequence>
<accession>A0A151NKT6</accession>
<comment type="caution">
    <text evidence="1">The sequence shown here is derived from an EMBL/GenBank/DDBJ whole genome shotgun (WGS) entry which is preliminary data.</text>
</comment>
<proteinExistence type="predicted"/>
<protein>
    <submittedName>
        <fullName evidence="1">Uncharacterized protein</fullName>
    </submittedName>
</protein>